<evidence type="ECO:0000313" key="3">
    <source>
        <dbReference type="Proteomes" id="UP000041254"/>
    </source>
</evidence>
<protein>
    <submittedName>
        <fullName evidence="2">Uncharacterized protein</fullName>
    </submittedName>
</protein>
<dbReference type="VEuPathDB" id="CryptoDB:Vbra_1443"/>
<evidence type="ECO:0000256" key="1">
    <source>
        <dbReference type="SAM" id="MobiDB-lite"/>
    </source>
</evidence>
<organism evidence="2 3">
    <name type="scientific">Vitrella brassicaformis (strain CCMP3155)</name>
    <dbReference type="NCBI Taxonomy" id="1169540"/>
    <lineage>
        <taxon>Eukaryota</taxon>
        <taxon>Sar</taxon>
        <taxon>Alveolata</taxon>
        <taxon>Colpodellida</taxon>
        <taxon>Vitrellaceae</taxon>
        <taxon>Vitrella</taxon>
    </lineage>
</organism>
<gene>
    <name evidence="2" type="ORF">Vbra_1443</name>
</gene>
<proteinExistence type="predicted"/>
<dbReference type="InParanoid" id="A0A0G4E890"/>
<sequence>MSTECGRPAGQDDLRQRQRPWQRHAEVGSAVAQGSAQHFLSSVLTALPLNIDMICRAAIETLKCGKEIGNTRDFDEHVLASHRELLGQIEAAAACSDTSNRTMRRMLEI</sequence>
<accession>A0A0G4E890</accession>
<reference evidence="2 3" key="1">
    <citation type="submission" date="2014-11" db="EMBL/GenBank/DDBJ databases">
        <authorList>
            <person name="Zhu J."/>
            <person name="Qi W."/>
            <person name="Song R."/>
        </authorList>
    </citation>
    <scope>NUCLEOTIDE SEQUENCE [LARGE SCALE GENOMIC DNA]</scope>
</reference>
<dbReference type="EMBL" id="CDMY01000027">
    <property type="protein sequence ID" value="CEL91840.1"/>
    <property type="molecule type" value="Genomic_DNA"/>
</dbReference>
<dbReference type="Proteomes" id="UP000041254">
    <property type="component" value="Unassembled WGS sequence"/>
</dbReference>
<keyword evidence="3" id="KW-1185">Reference proteome</keyword>
<feature type="region of interest" description="Disordered" evidence="1">
    <location>
        <begin position="1"/>
        <end position="28"/>
    </location>
</feature>
<evidence type="ECO:0000313" key="2">
    <source>
        <dbReference type="EMBL" id="CEL91840.1"/>
    </source>
</evidence>
<dbReference type="AlphaFoldDB" id="A0A0G4E890"/>
<name>A0A0G4E890_VITBC</name>